<feature type="domain" description="AMP-binding enzyme C-terminal" evidence="7">
    <location>
        <begin position="406"/>
        <end position="481"/>
    </location>
</feature>
<evidence type="ECO:0000256" key="4">
    <source>
        <dbReference type="ARBA" id="ARBA00022840"/>
    </source>
</evidence>
<dbReference type="InterPro" id="IPR042099">
    <property type="entry name" value="ANL_N_sf"/>
</dbReference>
<reference evidence="9" key="1">
    <citation type="journal article" date="2019" name="Int. J. Syst. Evol. Microbiol.">
        <title>The Global Catalogue of Microorganisms (GCM) 10K type strain sequencing project: providing services to taxonomists for standard genome sequencing and annotation.</title>
        <authorList>
            <consortium name="The Broad Institute Genomics Platform"/>
            <consortium name="The Broad Institute Genome Sequencing Center for Infectious Disease"/>
            <person name="Wu L."/>
            <person name="Ma J."/>
        </authorList>
    </citation>
    <scope>NUCLEOTIDE SEQUENCE [LARGE SCALE GENOMIC DNA]</scope>
    <source>
        <strain evidence="9">CCUG 61889</strain>
    </source>
</reference>
<comment type="catalytic activity">
    <reaction evidence="5">
        <text>2-succinylbenzoate + ATP + CoA = 2-succinylbenzoyl-CoA + AMP + diphosphate</text>
        <dbReference type="Rhea" id="RHEA:17009"/>
        <dbReference type="ChEBI" id="CHEBI:18325"/>
        <dbReference type="ChEBI" id="CHEBI:30616"/>
        <dbReference type="ChEBI" id="CHEBI:33019"/>
        <dbReference type="ChEBI" id="CHEBI:57287"/>
        <dbReference type="ChEBI" id="CHEBI:57364"/>
        <dbReference type="ChEBI" id="CHEBI:456215"/>
        <dbReference type="EC" id="6.2.1.26"/>
    </reaction>
</comment>
<comment type="pathway">
    <text evidence="5">Quinol/quinone metabolism; 1,4-dihydroxy-2-naphthoate biosynthesis; 1,4-dihydroxy-2-naphthoate from chorismate: step 5/7.</text>
</comment>
<organism evidence="8 9">
    <name type="scientific">Bacillus songklensis</name>
    <dbReference type="NCBI Taxonomy" id="1069116"/>
    <lineage>
        <taxon>Bacteria</taxon>
        <taxon>Bacillati</taxon>
        <taxon>Bacillota</taxon>
        <taxon>Bacilli</taxon>
        <taxon>Bacillales</taxon>
        <taxon>Bacillaceae</taxon>
        <taxon>Bacillus</taxon>
    </lineage>
</organism>
<dbReference type="Gene3D" id="3.30.300.30">
    <property type="match status" value="1"/>
</dbReference>
<keyword evidence="9" id="KW-1185">Reference proteome</keyword>
<evidence type="ECO:0000259" key="6">
    <source>
        <dbReference type="Pfam" id="PF00501"/>
    </source>
</evidence>
<evidence type="ECO:0000256" key="1">
    <source>
        <dbReference type="ARBA" id="ARBA00022428"/>
    </source>
</evidence>
<dbReference type="HAMAP" id="MF_00731">
    <property type="entry name" value="MenE"/>
    <property type="match status" value="1"/>
</dbReference>
<dbReference type="EMBL" id="JBHRZT010000059">
    <property type="protein sequence ID" value="MFC3884718.1"/>
    <property type="molecule type" value="Genomic_DNA"/>
</dbReference>
<dbReference type="Proteomes" id="UP001595752">
    <property type="component" value="Unassembled WGS sequence"/>
</dbReference>
<evidence type="ECO:0000313" key="9">
    <source>
        <dbReference type="Proteomes" id="UP001595752"/>
    </source>
</evidence>
<dbReference type="NCBIfam" id="NF002966">
    <property type="entry name" value="PRK03640.1"/>
    <property type="match status" value="1"/>
</dbReference>
<dbReference type="PROSITE" id="PS00455">
    <property type="entry name" value="AMP_BINDING"/>
    <property type="match status" value="1"/>
</dbReference>
<dbReference type="InterPro" id="IPR045851">
    <property type="entry name" value="AMP-bd_C_sf"/>
</dbReference>
<dbReference type="Pfam" id="PF00501">
    <property type="entry name" value="AMP-binding"/>
    <property type="match status" value="1"/>
</dbReference>
<dbReference type="InterPro" id="IPR000873">
    <property type="entry name" value="AMP-dep_synth/lig_dom"/>
</dbReference>
<evidence type="ECO:0000313" key="8">
    <source>
        <dbReference type="EMBL" id="MFC3884718.1"/>
    </source>
</evidence>
<dbReference type="SUPFAM" id="SSF56801">
    <property type="entry name" value="Acetyl-CoA synthetase-like"/>
    <property type="match status" value="1"/>
</dbReference>
<evidence type="ECO:0000259" key="7">
    <source>
        <dbReference type="Pfam" id="PF13193"/>
    </source>
</evidence>
<proteinExistence type="inferred from homology"/>
<keyword evidence="2 5" id="KW-0436">Ligase</keyword>
<dbReference type="Gene3D" id="3.40.50.12780">
    <property type="entry name" value="N-terminal domain of ligase-like"/>
    <property type="match status" value="1"/>
</dbReference>
<dbReference type="PANTHER" id="PTHR24096">
    <property type="entry name" value="LONG-CHAIN-FATTY-ACID--COA LIGASE"/>
    <property type="match status" value="1"/>
</dbReference>
<dbReference type="InterPro" id="IPR025110">
    <property type="entry name" value="AMP-bd_C"/>
</dbReference>
<dbReference type="NCBIfam" id="TIGR01923">
    <property type="entry name" value="menE"/>
    <property type="match status" value="1"/>
</dbReference>
<evidence type="ECO:0000256" key="5">
    <source>
        <dbReference type="HAMAP-Rule" id="MF_00731"/>
    </source>
</evidence>
<dbReference type="InterPro" id="IPR020845">
    <property type="entry name" value="AMP-binding_CS"/>
</dbReference>
<dbReference type="PANTHER" id="PTHR24096:SF149">
    <property type="entry name" value="AMP-BINDING DOMAIN-CONTAINING PROTEIN-RELATED"/>
    <property type="match status" value="1"/>
</dbReference>
<keyword evidence="3 5" id="KW-0547">Nucleotide-binding</keyword>
<evidence type="ECO:0000256" key="3">
    <source>
        <dbReference type="ARBA" id="ARBA00022741"/>
    </source>
</evidence>
<sequence length="501" mass="56060">MTYQTIPNWLMKRADLTPDRIAISAPSGVLTFRQLHEQALGLAEKCVSLGIRKSDMTAILASNSLEMVIFIHAMKYIGAKTLLLNTRLTSHEMRFQLEDAGVKTLLVNEDFLHTAKEAQVYLDIKIHTFKEVMQTSKQTFDWIKEFQLDNIDTIMYTSGTTGNPKGVMQTYGNHWWSAVGSALNLGLQDKDAWLCTVPLFHISGLSILMRGIIYGMKVVLHEKFDPSLANRAIKEEGITIASVVTAMLSRMLDDLGDEAYPSHFRCMLLGGGPAPLPVLERCSDLNIPVYQTYGMTETASQIVTLPPEYSLTKLGSAGKPLFPCEVQIQTRQGEKAEAKQPGEIVVKGPNVTEGYLNRPEATNEALQNGWFHTGDIGYLDEEGFLYVLDRRSDLIISGGENVYPAEIESVLLSHPLIIDAGVTGMEDEKWGQIPCAFLVKQKGAFLTEEEVKHYCLERLAKYKVPHHIYFVDGLPRNASNKLVRRQLPLLLEKYVGKQDEH</sequence>
<accession>A0ABV8B342</accession>
<dbReference type="RefSeq" id="WP_377916462.1">
    <property type="nucleotide sequence ID" value="NZ_JBHRZT010000059.1"/>
</dbReference>
<dbReference type="CDD" id="cd05912">
    <property type="entry name" value="OSB_CoA_lg"/>
    <property type="match status" value="1"/>
</dbReference>
<keyword evidence="4 5" id="KW-0067">ATP-binding</keyword>
<protein>
    <recommendedName>
        <fullName evidence="5">2-succinylbenzoate--CoA ligase</fullName>
        <ecNumber evidence="5">6.2.1.26</ecNumber>
    </recommendedName>
    <alternativeName>
        <fullName evidence="5">o-succinylbenzoyl-CoA synthetase</fullName>
        <shortName evidence="5">OSB-CoA synthetase</shortName>
    </alternativeName>
</protein>
<comment type="caution">
    <text evidence="8">The sequence shown here is derived from an EMBL/GenBank/DDBJ whole genome shotgun (WGS) entry which is preliminary data.</text>
</comment>
<dbReference type="EC" id="6.2.1.26" evidence="5"/>
<name>A0ABV8B342_9BACI</name>
<comment type="pathway">
    <text evidence="5">Quinol/quinone metabolism; menaquinone biosynthesis.</text>
</comment>
<evidence type="ECO:0000256" key="2">
    <source>
        <dbReference type="ARBA" id="ARBA00022598"/>
    </source>
</evidence>
<comment type="function">
    <text evidence="5">Converts 2-succinylbenzoate (OSB) to 2-succinylbenzoyl-CoA (OSB-CoA).</text>
</comment>
<dbReference type="GO" id="GO:0008756">
    <property type="term" value="F:o-succinylbenzoate-CoA ligase activity"/>
    <property type="evidence" value="ECO:0007669"/>
    <property type="project" value="UniProtKB-EC"/>
</dbReference>
<feature type="domain" description="AMP-dependent synthetase/ligase" evidence="6">
    <location>
        <begin position="12"/>
        <end position="356"/>
    </location>
</feature>
<keyword evidence="1 5" id="KW-0474">Menaquinone biosynthesis</keyword>
<dbReference type="InterPro" id="IPR010192">
    <property type="entry name" value="MenE"/>
</dbReference>
<gene>
    <name evidence="5" type="primary">menE</name>
    <name evidence="8" type="ORF">ACFOU2_15040</name>
</gene>
<comment type="similarity">
    <text evidence="5">Belongs to the ATP-dependent AMP-binding enzyme family. MenE subfamily.</text>
</comment>
<dbReference type="Pfam" id="PF13193">
    <property type="entry name" value="AMP-binding_C"/>
    <property type="match status" value="1"/>
</dbReference>